<dbReference type="PROSITE" id="PS51257">
    <property type="entry name" value="PROKAR_LIPOPROTEIN"/>
    <property type="match status" value="1"/>
</dbReference>
<keyword evidence="3" id="KW-1185">Reference proteome</keyword>
<dbReference type="EMBL" id="CP098242">
    <property type="protein sequence ID" value="WAW10337.1"/>
    <property type="molecule type" value="Genomic_DNA"/>
</dbReference>
<evidence type="ECO:0000256" key="1">
    <source>
        <dbReference type="SAM" id="SignalP"/>
    </source>
</evidence>
<dbReference type="Proteomes" id="UP001156215">
    <property type="component" value="Chromosome"/>
</dbReference>
<evidence type="ECO:0000313" key="2">
    <source>
        <dbReference type="EMBL" id="WAW10337.1"/>
    </source>
</evidence>
<accession>A0A9E9LX61</accession>
<dbReference type="RefSeq" id="WP_269309347.1">
    <property type="nucleotide sequence ID" value="NZ_CP098242.1"/>
</dbReference>
<dbReference type="AlphaFoldDB" id="A0A9E9LX61"/>
<evidence type="ECO:0008006" key="4">
    <source>
        <dbReference type="Google" id="ProtNLM"/>
    </source>
</evidence>
<name>A0A9E9LX61_9BURK</name>
<feature type="signal peptide" evidence="1">
    <location>
        <begin position="1"/>
        <end position="20"/>
    </location>
</feature>
<protein>
    <recommendedName>
        <fullName evidence="4">Lipoprotein</fullName>
    </recommendedName>
</protein>
<organism evidence="2 3">
    <name type="scientific">Oxalobacter vibrioformis</name>
    <dbReference type="NCBI Taxonomy" id="933080"/>
    <lineage>
        <taxon>Bacteria</taxon>
        <taxon>Pseudomonadati</taxon>
        <taxon>Pseudomonadota</taxon>
        <taxon>Betaproteobacteria</taxon>
        <taxon>Burkholderiales</taxon>
        <taxon>Oxalobacteraceae</taxon>
        <taxon>Oxalobacter</taxon>
    </lineage>
</organism>
<feature type="chain" id="PRO_5039506254" description="Lipoprotein" evidence="1">
    <location>
        <begin position="21"/>
        <end position="484"/>
    </location>
</feature>
<proteinExistence type="predicted"/>
<keyword evidence="1" id="KW-0732">Signal</keyword>
<gene>
    <name evidence="2" type="ORF">NB640_01335</name>
</gene>
<evidence type="ECO:0000313" key="3">
    <source>
        <dbReference type="Proteomes" id="UP001156215"/>
    </source>
</evidence>
<reference evidence="2" key="1">
    <citation type="journal article" date="2022" name="Front. Microbiol.">
        <title>New perspectives on an old grouping: The genomic and phenotypic variability of Oxalobacter formigenes and the implications for calcium oxalate stone prevention.</title>
        <authorList>
            <person name="Chmiel J.A."/>
            <person name="Carr C."/>
            <person name="Stuivenberg G.A."/>
            <person name="Venema R."/>
            <person name="Chanyi R.M."/>
            <person name="Al K.F."/>
            <person name="Giguere D."/>
            <person name="Say H."/>
            <person name="Akouris P.P."/>
            <person name="Dominguez Romero S.A."/>
            <person name="Kwong A."/>
            <person name="Tai V."/>
            <person name="Koval S.F."/>
            <person name="Razvi H."/>
            <person name="Bjazevic J."/>
            <person name="Burton J.P."/>
        </authorList>
    </citation>
    <scope>NUCLEOTIDE SEQUENCE</scope>
    <source>
        <strain evidence="2">WoOx3</strain>
    </source>
</reference>
<sequence length="484" mass="54220">MLRAIFLFSMMLLLAGCASRVPTDTIRSSLSTGYVSDLREKMEKNHDSFGEFVTALNLARLLQIEGRWKDSIQRYDEALTILEEYESRAIINVREIAATAGTFLLARGTKQYYGTGYERSLLHTFNSMNYLMLGDFTGAAVEMRKMDKRQEYWLQESESRIEKNMKETMDLPVQYSMRDMLEDEAVRKLMNNYQDPFSYALSSIVFRITGDIQASGVNLRRAVALDSNAGELFRHAWPQPEAAPPRKGKTAKKEEEERIVIPQLVPLRVTSVGSDAPALGQAATQGPERQEVTVIALSGVAPSLKIEHIRVSFPRIGYILLDLPSYTRPVPGLVPHAAVSHAAPMVFYPLLRTDRLAYRTLQDEVNLEMGSAVSRAAVRAGISASVYAGARSNEDTRDYAEVASTLTMILLDLWTYSMSDSARNWETLPNEGYIAMATVPNGSTITVGEGKNQQNLPLPNDIRGVIIMMTYFSNSHMKMDYVTY</sequence>
<dbReference type="KEGG" id="ovb:NB640_01335"/>